<dbReference type="CDD" id="cd03181">
    <property type="entry name" value="GST_C_EF1Bgamma_like"/>
    <property type="match status" value="1"/>
</dbReference>
<dbReference type="FunFam" id="3.40.30.10:FF:000142">
    <property type="entry name" value="Elongation factor 1 gamma"/>
    <property type="match status" value="1"/>
</dbReference>
<feature type="region of interest" description="Disordered" evidence="5">
    <location>
        <begin position="207"/>
        <end position="239"/>
    </location>
</feature>
<dbReference type="Gene3D" id="3.30.70.1010">
    <property type="entry name" value="Translation elongation factor EF1B, gamma chain, conserved domain"/>
    <property type="match status" value="1"/>
</dbReference>
<dbReference type="KEGG" id="yli:2909569"/>
<dbReference type="InterPro" id="IPR001662">
    <property type="entry name" value="EF1B_G_C"/>
</dbReference>
<dbReference type="eggNOG" id="KOG1627">
    <property type="taxonomic scope" value="Eukaryota"/>
</dbReference>
<feature type="compositionally biased region" description="Low complexity" evidence="5">
    <location>
        <begin position="225"/>
        <end position="239"/>
    </location>
</feature>
<evidence type="ECO:0000259" key="6">
    <source>
        <dbReference type="PROSITE" id="PS50040"/>
    </source>
</evidence>
<dbReference type="SUPFAM" id="SSF52833">
    <property type="entry name" value="Thioredoxin-like"/>
    <property type="match status" value="1"/>
</dbReference>
<dbReference type="Proteomes" id="UP000182444">
    <property type="component" value="Chromosome 1C"/>
</dbReference>
<dbReference type="GO" id="GO:0003746">
    <property type="term" value="F:translation elongation factor activity"/>
    <property type="evidence" value="ECO:0007669"/>
    <property type="project" value="UniProtKB-UniRule"/>
</dbReference>
<comment type="pathway">
    <text evidence="1">Protein biosynthesis; polypeptide chain elongation.</text>
</comment>
<reference evidence="9 11" key="2">
    <citation type="submission" date="2018-07" db="EMBL/GenBank/DDBJ databases">
        <title>Draft Genome Assemblies for Five Robust Yarrowia lipolytica Strains Exhibiting High Lipid Production and Pentose Sugar Utilization and Sugar Alcohol Secretion from Undetoxified Lignocellulosic Biomass Hydrolysates.</title>
        <authorList>
            <consortium name="DOE Joint Genome Institute"/>
            <person name="Walker C."/>
            <person name="Ryu S."/>
            <person name="Na H."/>
            <person name="Zane M."/>
            <person name="LaButti K."/>
            <person name="Lipzen A."/>
            <person name="Haridas S."/>
            <person name="Barry K."/>
            <person name="Grigoriev I.V."/>
            <person name="Quarterman J."/>
            <person name="Slininger P."/>
            <person name="Dien B."/>
            <person name="Trinh C.T."/>
        </authorList>
    </citation>
    <scope>NUCLEOTIDE SEQUENCE [LARGE SCALE GENOMIC DNA]</scope>
    <source>
        <strain evidence="9 11">YB392</strain>
    </source>
</reference>
<dbReference type="SFLD" id="SFLDS00019">
    <property type="entry name" value="Glutathione_Transferase_(cytos"/>
    <property type="match status" value="1"/>
</dbReference>
<dbReference type="PROSITE" id="PS50405">
    <property type="entry name" value="GST_CTER"/>
    <property type="match status" value="1"/>
</dbReference>
<dbReference type="SUPFAM" id="SSF89942">
    <property type="entry name" value="eEF1-gamma domain"/>
    <property type="match status" value="1"/>
</dbReference>
<reference evidence="8 10" key="1">
    <citation type="journal article" date="2016" name="PLoS ONE">
        <title>Sequence Assembly of Yarrowia lipolytica Strain W29/CLIB89 Shows Transposable Element Diversity.</title>
        <authorList>
            <person name="Magnan C."/>
            <person name="Yu J."/>
            <person name="Chang I."/>
            <person name="Jahn E."/>
            <person name="Kanomata Y."/>
            <person name="Wu J."/>
            <person name="Zeller M."/>
            <person name="Oakes M."/>
            <person name="Baldi P."/>
            <person name="Sandmeyer S."/>
        </authorList>
    </citation>
    <scope>NUCLEOTIDE SEQUENCE [LARGE SCALE GENOMIC DNA]</scope>
    <source>
        <strain evidence="8">CLIB89</strain>
        <strain evidence="10">CLIB89(W29)</strain>
    </source>
</reference>
<gene>
    <name evidence="9" type="ORF">B0I71DRAFT_121917</name>
    <name evidence="8" type="ORF">YALI1_C33458g</name>
</gene>
<dbReference type="RefSeq" id="XP_502225.1">
    <property type="nucleotide sequence ID" value="XM_502225.1"/>
</dbReference>
<proteinExistence type="predicted"/>
<evidence type="ECO:0000256" key="3">
    <source>
        <dbReference type="ARBA" id="ARBA00022917"/>
    </source>
</evidence>
<feature type="compositionally biased region" description="Basic and acidic residues" evidence="5">
    <location>
        <begin position="210"/>
        <end position="224"/>
    </location>
</feature>
<dbReference type="Pfam" id="PF00043">
    <property type="entry name" value="GST_C"/>
    <property type="match status" value="1"/>
</dbReference>
<dbReference type="InterPro" id="IPR004045">
    <property type="entry name" value="Glutathione_S-Trfase_N"/>
</dbReference>
<dbReference type="InterPro" id="IPR036282">
    <property type="entry name" value="Glutathione-S-Trfase_C_sf"/>
</dbReference>
<evidence type="ECO:0000256" key="2">
    <source>
        <dbReference type="ARBA" id="ARBA00022768"/>
    </source>
</evidence>
<dbReference type="FunFam" id="3.30.70.1010:FF:000001">
    <property type="entry name" value="Elongation factor 1-gamma 1"/>
    <property type="match status" value="1"/>
</dbReference>
<dbReference type="OMA" id="VQWATEN"/>
<dbReference type="VEuPathDB" id="FungiDB:YALI1_C33458g"/>
<sequence>MSIGKLYDAPSCRVTPLKALVKHFKLDVDIVQRDAEFGKLFPLKKVPAFVAADGTPIHEFIAISYYLLSQIPNNPLAPKTKEDEAEVLQWVSFGNQEVLGAAWDTFGPLTGRAPYNKKSVDAASEQLDKLIALTYEPHLTKNTYLVGEKVTYADVANVALLSRGFEYLFDDAWKKKYPATTRWWLTVSKNAVFTGFDFPVTSERIQYTPPKKEETKKETKKEAAPKAANAEDAPAPKKAAHPLAALGPAKEPIDNWKRVYSNEDTREKAIPWFWEHYDPEDYSLWKVKYKYDDELTLTFMSTNLIGGFVNRLSASTKFMFGTAVVYGTNNDNGIIGAFMIRGQDHVAAFDVAPDWESYDFTKLDPSKPEDKEFVDNMWAWDKPVVTASGESKEIVDGAVLK</sequence>
<dbReference type="InterPro" id="IPR050802">
    <property type="entry name" value="EF-GSTs"/>
</dbReference>
<dbReference type="EMBL" id="CP017555">
    <property type="protein sequence ID" value="AOW03355.1"/>
    <property type="molecule type" value="Genomic_DNA"/>
</dbReference>
<accession>A0A1H6PQJ8</accession>
<feature type="domain" description="GST C-terminal" evidence="7">
    <location>
        <begin position="80"/>
        <end position="210"/>
    </location>
</feature>
<evidence type="ECO:0000313" key="9">
    <source>
        <dbReference type="EMBL" id="RDW24408.1"/>
    </source>
</evidence>
<dbReference type="SUPFAM" id="SSF47616">
    <property type="entry name" value="GST C-terminal domain-like"/>
    <property type="match status" value="1"/>
</dbReference>
<feature type="domain" description="EF-1-gamma C-terminal" evidence="6">
    <location>
        <begin position="239"/>
        <end position="401"/>
    </location>
</feature>
<dbReference type="GO" id="GO:0005085">
    <property type="term" value="F:guanyl-nucleotide exchange factor activity"/>
    <property type="evidence" value="ECO:0007669"/>
    <property type="project" value="UniProtKB-ARBA"/>
</dbReference>
<evidence type="ECO:0000256" key="1">
    <source>
        <dbReference type="ARBA" id="ARBA00004815"/>
    </source>
</evidence>
<evidence type="ECO:0000256" key="4">
    <source>
        <dbReference type="PROSITE-ProRule" id="PRU00519"/>
    </source>
</evidence>
<dbReference type="InterPro" id="IPR010987">
    <property type="entry name" value="Glutathione-S-Trfase_C-like"/>
</dbReference>
<dbReference type="EMBL" id="KZ859036">
    <property type="protein sequence ID" value="RDW24408.1"/>
    <property type="molecule type" value="Genomic_DNA"/>
</dbReference>
<protein>
    <submittedName>
        <fullName evidence="8">Uncharacterized protein</fullName>
    </submittedName>
</protein>
<dbReference type="OrthoDB" id="249703at2759"/>
<dbReference type="Pfam" id="PF02798">
    <property type="entry name" value="GST_N"/>
    <property type="match status" value="1"/>
</dbReference>
<dbReference type="GO" id="GO:0005737">
    <property type="term" value="C:cytoplasm"/>
    <property type="evidence" value="ECO:0007669"/>
    <property type="project" value="TreeGrafter"/>
</dbReference>
<dbReference type="CDD" id="cd03044">
    <property type="entry name" value="GST_N_EF1Bgamma"/>
    <property type="match status" value="1"/>
</dbReference>
<dbReference type="PROSITE" id="PS50040">
    <property type="entry name" value="EF1G_C"/>
    <property type="match status" value="1"/>
</dbReference>
<dbReference type="InterPro" id="IPR004046">
    <property type="entry name" value="GST_C"/>
</dbReference>
<name>A0A1H6PQJ8_YARLL</name>
<dbReference type="VEuPathDB" id="FungiDB:YALI0_C24420g"/>
<dbReference type="PANTHER" id="PTHR43986:SF1">
    <property type="entry name" value="ELONGATION FACTOR 1-GAMMA"/>
    <property type="match status" value="1"/>
</dbReference>
<keyword evidence="2 4" id="KW-0251">Elongation factor</keyword>
<evidence type="ECO:0000313" key="8">
    <source>
        <dbReference type="EMBL" id="AOW03355.1"/>
    </source>
</evidence>
<dbReference type="Gene3D" id="3.40.30.10">
    <property type="entry name" value="Glutaredoxin"/>
    <property type="match status" value="1"/>
</dbReference>
<evidence type="ECO:0000313" key="10">
    <source>
        <dbReference type="Proteomes" id="UP000182444"/>
    </source>
</evidence>
<dbReference type="InterPro" id="IPR036249">
    <property type="entry name" value="Thioredoxin-like_sf"/>
</dbReference>
<dbReference type="GeneID" id="2909569"/>
<dbReference type="AlphaFoldDB" id="A0A1H6PQJ8"/>
<evidence type="ECO:0000256" key="5">
    <source>
        <dbReference type="SAM" id="MobiDB-lite"/>
    </source>
</evidence>
<evidence type="ECO:0000313" key="11">
    <source>
        <dbReference type="Proteomes" id="UP000256601"/>
    </source>
</evidence>
<keyword evidence="3 4" id="KW-0648">Protein biosynthesis</keyword>
<dbReference type="FunFam" id="1.20.1050.10:FF:000006">
    <property type="entry name" value="Elongation factor 1 gamma"/>
    <property type="match status" value="1"/>
</dbReference>
<dbReference type="InterPro" id="IPR036433">
    <property type="entry name" value="EF1B_G_C_sf"/>
</dbReference>
<evidence type="ECO:0000259" key="7">
    <source>
        <dbReference type="PROSITE" id="PS50405"/>
    </source>
</evidence>
<organism evidence="8 10">
    <name type="scientific">Yarrowia lipolytica</name>
    <name type="common">Candida lipolytica</name>
    <dbReference type="NCBI Taxonomy" id="4952"/>
    <lineage>
        <taxon>Eukaryota</taxon>
        <taxon>Fungi</taxon>
        <taxon>Dikarya</taxon>
        <taxon>Ascomycota</taxon>
        <taxon>Saccharomycotina</taxon>
        <taxon>Dipodascomycetes</taxon>
        <taxon>Dipodascales</taxon>
        <taxon>Dipodascales incertae sedis</taxon>
        <taxon>Yarrowia</taxon>
    </lineage>
</organism>
<dbReference type="InterPro" id="IPR040079">
    <property type="entry name" value="Glutathione_S-Trfase"/>
</dbReference>
<dbReference type="eggNOG" id="KOG0867">
    <property type="taxonomic scope" value="Eukaryota"/>
</dbReference>
<dbReference type="Pfam" id="PF00647">
    <property type="entry name" value="EF1G"/>
    <property type="match status" value="1"/>
</dbReference>
<dbReference type="Proteomes" id="UP000256601">
    <property type="component" value="Unassembled WGS sequence"/>
</dbReference>
<dbReference type="GO" id="GO:0005634">
    <property type="term" value="C:nucleus"/>
    <property type="evidence" value="ECO:0007669"/>
    <property type="project" value="TreeGrafter"/>
</dbReference>
<dbReference type="Gene3D" id="1.20.1050.10">
    <property type="match status" value="1"/>
</dbReference>
<dbReference type="PANTHER" id="PTHR43986">
    <property type="entry name" value="ELONGATION FACTOR 1-GAMMA"/>
    <property type="match status" value="1"/>
</dbReference>
<dbReference type="SMART" id="SM01183">
    <property type="entry name" value="EF1G"/>
    <property type="match status" value="1"/>
</dbReference>